<evidence type="ECO:0000313" key="5">
    <source>
        <dbReference type="EMBL" id="MQU28104.1"/>
    </source>
</evidence>
<feature type="domain" description="DUF4123" evidence="1">
    <location>
        <begin position="18"/>
        <end position="130"/>
    </location>
</feature>
<proteinExistence type="predicted"/>
<dbReference type="EMBL" id="WIVW01000025">
    <property type="protein sequence ID" value="MQU28104.1"/>
    <property type="molecule type" value="Genomic_DNA"/>
</dbReference>
<evidence type="ECO:0000313" key="4">
    <source>
        <dbReference type="EMBL" id="MQU16341.1"/>
    </source>
</evidence>
<organism evidence="3">
    <name type="scientific">Pseudomonas helleri</name>
    <dbReference type="NCBI Taxonomy" id="1608996"/>
    <lineage>
        <taxon>Bacteria</taxon>
        <taxon>Pseudomonadati</taxon>
        <taxon>Pseudomonadota</taxon>
        <taxon>Gammaproteobacteria</taxon>
        <taxon>Pseudomonadales</taxon>
        <taxon>Pseudomonadaceae</taxon>
        <taxon>Pseudomonas</taxon>
    </lineage>
</organism>
<dbReference type="EMBL" id="WIWP01000049">
    <property type="protein sequence ID" value="MQT27937.1"/>
    <property type="molecule type" value="Genomic_DNA"/>
</dbReference>
<evidence type="ECO:0000313" key="7">
    <source>
        <dbReference type="Proteomes" id="UP000443000"/>
    </source>
</evidence>
<protein>
    <submittedName>
        <fullName evidence="3">DUF4123 domain-containing protein</fullName>
    </submittedName>
</protein>
<dbReference type="Pfam" id="PF13503">
    <property type="entry name" value="DUF4123"/>
    <property type="match status" value="1"/>
</dbReference>
<comment type="caution">
    <text evidence="3">The sequence shown here is derived from an EMBL/GenBank/DDBJ whole genome shotgun (WGS) entry which is preliminary data.</text>
</comment>
<evidence type="ECO:0000313" key="6">
    <source>
        <dbReference type="Proteomes" id="UP000437970"/>
    </source>
</evidence>
<dbReference type="RefSeq" id="WP_153380592.1">
    <property type="nucleotide sequence ID" value="NZ_JBITTT010000001.1"/>
</dbReference>
<evidence type="ECO:0000313" key="8">
    <source>
        <dbReference type="Proteomes" id="UP000713985"/>
    </source>
</evidence>
<accession>A0A6A7Z2M7</accession>
<evidence type="ECO:0000313" key="2">
    <source>
        <dbReference type="EMBL" id="MQT27937.1"/>
    </source>
</evidence>
<sequence>MIAMPALPNHLPWHLRAYLVLDAVRLPDLAERFQHWPNPKEYLYVTTRWHALVDISPCLISLSGPDDPVLRYFKVNAEIEPGYLLFTQTDAATLSTFLRSLIVVQHPSGDEVMMRMADPAVLHQLISASENPLDSRWLGPSEQICLPDGLHVQWLEHKRPASAGATVPSTLRLSDQELTALGEVEFRRFVLRLTRHMTTYFPDVMAQFSETERRIRAYKLAQMAYSQGFYSAREVTLYANVLCLLVNEGVDSYPDIHHLLNQPSTTQTPLERVTLAAELAQAYRLAAQGQPQ</sequence>
<evidence type="ECO:0000313" key="3">
    <source>
        <dbReference type="EMBL" id="MQT81749.1"/>
    </source>
</evidence>
<dbReference type="Proteomes" id="UP000443000">
    <property type="component" value="Unassembled WGS sequence"/>
</dbReference>
<dbReference type="OrthoDB" id="6353266at2"/>
<reference evidence="6 7" key="1">
    <citation type="submission" date="2019-10" db="EMBL/GenBank/DDBJ databases">
        <title>Evaluation of single-gene subtyping targets for Pseudomonas.</title>
        <authorList>
            <person name="Reichler S.J."/>
            <person name="Orsi R.H."/>
            <person name="Wiedmann M."/>
            <person name="Martin N.H."/>
            <person name="Murphy S.I."/>
        </authorList>
    </citation>
    <scope>NUCLEOTIDE SEQUENCE</scope>
    <source>
        <strain evidence="2 8">FSL R10-0802</strain>
        <strain evidence="4 7">FSL R10-1594</strain>
        <strain evidence="5 6">FSL R10-1984</strain>
        <strain evidence="3">FSL R10-2339</strain>
    </source>
</reference>
<dbReference type="EMBL" id="WIVT01000007">
    <property type="protein sequence ID" value="MQU16341.1"/>
    <property type="molecule type" value="Genomic_DNA"/>
</dbReference>
<keyword evidence="8" id="KW-1185">Reference proteome</keyword>
<dbReference type="Proteomes" id="UP000713985">
    <property type="component" value="Unassembled WGS sequence"/>
</dbReference>
<gene>
    <name evidence="4" type="ORF">GHN41_07770</name>
    <name evidence="3" type="ORF">GHN86_16995</name>
    <name evidence="2" type="ORF">GHN94_19190</name>
    <name evidence="5" type="ORF">GHO29_16630</name>
</gene>
<dbReference type="EMBL" id="WIWC01000031">
    <property type="protein sequence ID" value="MQT81749.1"/>
    <property type="molecule type" value="Genomic_DNA"/>
</dbReference>
<evidence type="ECO:0000259" key="1">
    <source>
        <dbReference type="Pfam" id="PF13503"/>
    </source>
</evidence>
<dbReference type="InterPro" id="IPR025391">
    <property type="entry name" value="DUF4123"/>
</dbReference>
<dbReference type="AlphaFoldDB" id="A0A6A7Z2M7"/>
<name>A0A6A7Z2M7_9PSED</name>
<dbReference type="Proteomes" id="UP000437970">
    <property type="component" value="Unassembled WGS sequence"/>
</dbReference>